<reference evidence="1" key="1">
    <citation type="submission" date="2023-06" db="EMBL/GenBank/DDBJ databases">
        <authorList>
            <consortium name="Lawrence Berkeley National Laboratory"/>
            <person name="Ahrendt S."/>
            <person name="Sahu N."/>
            <person name="Indic B."/>
            <person name="Wong-Bajracharya J."/>
            <person name="Merenyi Z."/>
            <person name="Ke H.-M."/>
            <person name="Monk M."/>
            <person name="Kocsube S."/>
            <person name="Drula E."/>
            <person name="Lipzen A."/>
            <person name="Balint B."/>
            <person name="Henrissat B."/>
            <person name="Andreopoulos B."/>
            <person name="Martin F.M."/>
            <person name="Harder C.B."/>
            <person name="Rigling D."/>
            <person name="Ford K.L."/>
            <person name="Foster G.D."/>
            <person name="Pangilinan J."/>
            <person name="Papanicolaou A."/>
            <person name="Barry K."/>
            <person name="LaButti K."/>
            <person name="Viragh M."/>
            <person name="Koriabine M."/>
            <person name="Yan M."/>
            <person name="Riley R."/>
            <person name="Champramary S."/>
            <person name="Plett K.L."/>
            <person name="Tsai I.J."/>
            <person name="Slot J."/>
            <person name="Sipos G."/>
            <person name="Plett J."/>
            <person name="Nagy L.G."/>
            <person name="Grigoriev I.V."/>
        </authorList>
    </citation>
    <scope>NUCLEOTIDE SEQUENCE</scope>
    <source>
        <strain evidence="1">HWK02</strain>
    </source>
</reference>
<evidence type="ECO:0000313" key="1">
    <source>
        <dbReference type="EMBL" id="KAK0498933.1"/>
    </source>
</evidence>
<keyword evidence="2" id="KW-1185">Reference proteome</keyword>
<accession>A0AA39Q9S9</accession>
<organism evidence="1 2">
    <name type="scientific">Armillaria luteobubalina</name>
    <dbReference type="NCBI Taxonomy" id="153913"/>
    <lineage>
        <taxon>Eukaryota</taxon>
        <taxon>Fungi</taxon>
        <taxon>Dikarya</taxon>
        <taxon>Basidiomycota</taxon>
        <taxon>Agaricomycotina</taxon>
        <taxon>Agaricomycetes</taxon>
        <taxon>Agaricomycetidae</taxon>
        <taxon>Agaricales</taxon>
        <taxon>Marasmiineae</taxon>
        <taxon>Physalacriaceae</taxon>
        <taxon>Armillaria</taxon>
    </lineage>
</organism>
<proteinExistence type="predicted"/>
<protein>
    <submittedName>
        <fullName evidence="1">Uncharacterized protein</fullName>
    </submittedName>
</protein>
<dbReference type="EMBL" id="JAUEPU010000010">
    <property type="protein sequence ID" value="KAK0498933.1"/>
    <property type="molecule type" value="Genomic_DNA"/>
</dbReference>
<sequence length="257" mass="28818">MSLRLYFFRASLQAWDPFFGNPKQIYVRSALINDNFPAKVLLEVERRYMNIFAKEGVDKLSILATTELDGCGQSNLRAKHFFDPADHVECLFTSCGEFGLREYVLSVECGDMPYISSIQESSYSLLYMVFLWSDISMTLKQPVTMPAAPSPLLTNVGPLPATINKHSLHLWHSDLKWKEACKTQLDSHQMGPKAPFFTITPVQDLIYSSSPSRGPSSFSVPRPRASTCADHDALCQQPYCAQSVLLSTVCCFLTPLN</sequence>
<comment type="caution">
    <text evidence="1">The sequence shown here is derived from an EMBL/GenBank/DDBJ whole genome shotgun (WGS) entry which is preliminary data.</text>
</comment>
<evidence type="ECO:0000313" key="2">
    <source>
        <dbReference type="Proteomes" id="UP001175228"/>
    </source>
</evidence>
<dbReference type="Proteomes" id="UP001175228">
    <property type="component" value="Unassembled WGS sequence"/>
</dbReference>
<gene>
    <name evidence="1" type="ORF">EDD18DRAFT_1103387</name>
</gene>
<name>A0AA39Q9S9_9AGAR</name>
<dbReference type="AlphaFoldDB" id="A0AA39Q9S9"/>